<feature type="domain" description="Disulphide bond isomerase DsbC/G N-terminal" evidence="8">
    <location>
        <begin position="22"/>
        <end position="90"/>
    </location>
</feature>
<dbReference type="SUPFAM" id="SSF52833">
    <property type="entry name" value="Thioredoxin-like"/>
    <property type="match status" value="1"/>
</dbReference>
<dbReference type="GO" id="GO:0042597">
    <property type="term" value="C:periplasmic space"/>
    <property type="evidence" value="ECO:0007669"/>
    <property type="project" value="UniProtKB-SubCell"/>
</dbReference>
<dbReference type="PANTHER" id="PTHR35272">
    <property type="entry name" value="THIOL:DISULFIDE INTERCHANGE PROTEIN DSBC-RELATED"/>
    <property type="match status" value="1"/>
</dbReference>
<keyword evidence="4 7" id="KW-0574">Periplasm</keyword>
<dbReference type="Gene3D" id="3.40.30.10">
    <property type="entry name" value="Glutaredoxin"/>
    <property type="match status" value="1"/>
</dbReference>
<dbReference type="InterPro" id="IPR018950">
    <property type="entry name" value="DiS-bond_isomerase_DsbC/G_N"/>
</dbReference>
<dbReference type="InterPro" id="IPR012336">
    <property type="entry name" value="Thioredoxin-like_fold"/>
</dbReference>
<dbReference type="PANTHER" id="PTHR35272:SF3">
    <property type="entry name" value="THIOL:DISULFIDE INTERCHANGE PROTEIN DSBC"/>
    <property type="match status" value="1"/>
</dbReference>
<reference evidence="10 11" key="1">
    <citation type="submission" date="2016-10" db="EMBL/GenBank/DDBJ databases">
        <authorList>
            <person name="de Groot N.N."/>
        </authorList>
    </citation>
    <scope>NUCLEOTIDE SEQUENCE [LARGE SCALE GENOMIC DNA]</scope>
    <source>
        <strain evidence="10 11">DSM 15893</strain>
    </source>
</reference>
<comment type="similarity">
    <text evidence="2 7">Belongs to the thioredoxin family. DsbC subfamily.</text>
</comment>
<dbReference type="RefSeq" id="WP_074926619.1">
    <property type="nucleotide sequence ID" value="NZ_FOWR01000011.1"/>
</dbReference>
<evidence type="ECO:0000256" key="7">
    <source>
        <dbReference type="RuleBase" id="RU364038"/>
    </source>
</evidence>
<protein>
    <recommendedName>
        <fullName evidence="7">Thiol:disulfide interchange protein</fullName>
    </recommendedName>
</protein>
<dbReference type="Proteomes" id="UP000182692">
    <property type="component" value="Unassembled WGS sequence"/>
</dbReference>
<dbReference type="STRING" id="1121869.SAMN03084138_01772"/>
<dbReference type="EMBL" id="FOWR01000011">
    <property type="protein sequence ID" value="SFP27477.1"/>
    <property type="molecule type" value="Genomic_DNA"/>
</dbReference>
<dbReference type="Pfam" id="PF13098">
    <property type="entry name" value="Thioredoxin_2"/>
    <property type="match status" value="1"/>
</dbReference>
<dbReference type="SUPFAM" id="SSF54423">
    <property type="entry name" value="DsbC/DsbG N-terminal domain-like"/>
    <property type="match status" value="1"/>
</dbReference>
<organism evidence="10 11">
    <name type="scientific">Enterovibrio norvegicus DSM 15893</name>
    <dbReference type="NCBI Taxonomy" id="1121869"/>
    <lineage>
        <taxon>Bacteria</taxon>
        <taxon>Pseudomonadati</taxon>
        <taxon>Pseudomonadota</taxon>
        <taxon>Gammaproteobacteria</taxon>
        <taxon>Vibrionales</taxon>
        <taxon>Vibrionaceae</taxon>
        <taxon>Enterovibrio</taxon>
    </lineage>
</organism>
<dbReference type="CDD" id="cd03020">
    <property type="entry name" value="DsbA_DsbC_DsbG"/>
    <property type="match status" value="1"/>
</dbReference>
<comment type="subcellular location">
    <subcellularLocation>
        <location evidence="1 7">Periplasm</location>
    </subcellularLocation>
</comment>
<dbReference type="InterPro" id="IPR036249">
    <property type="entry name" value="Thioredoxin-like_sf"/>
</dbReference>
<dbReference type="InterPro" id="IPR009094">
    <property type="entry name" value="DiS-bond_isomerase_DsbC/G_N_sf"/>
</dbReference>
<evidence type="ECO:0000256" key="6">
    <source>
        <dbReference type="ARBA" id="ARBA00023284"/>
    </source>
</evidence>
<keyword evidence="5" id="KW-1015">Disulfide bond</keyword>
<name>A0A1I5P0G5_9GAMM</name>
<keyword evidence="6 7" id="KW-0676">Redox-active center</keyword>
<evidence type="ECO:0000256" key="3">
    <source>
        <dbReference type="ARBA" id="ARBA00022729"/>
    </source>
</evidence>
<proteinExistence type="inferred from homology"/>
<evidence type="ECO:0000256" key="5">
    <source>
        <dbReference type="ARBA" id="ARBA00023157"/>
    </source>
</evidence>
<dbReference type="Gene3D" id="3.10.450.70">
    <property type="entry name" value="Disulphide bond isomerase, DsbC/G, N-terminal"/>
    <property type="match status" value="1"/>
</dbReference>
<keyword evidence="3 7" id="KW-0732">Signal</keyword>
<dbReference type="AlphaFoldDB" id="A0A1I5P0G5"/>
<evidence type="ECO:0000256" key="4">
    <source>
        <dbReference type="ARBA" id="ARBA00022764"/>
    </source>
</evidence>
<evidence type="ECO:0000259" key="9">
    <source>
        <dbReference type="Pfam" id="PF13098"/>
    </source>
</evidence>
<evidence type="ECO:0000313" key="11">
    <source>
        <dbReference type="Proteomes" id="UP000182692"/>
    </source>
</evidence>
<dbReference type="OrthoDB" id="12976at2"/>
<dbReference type="Pfam" id="PF10411">
    <property type="entry name" value="DsbC_N"/>
    <property type="match status" value="1"/>
</dbReference>
<feature type="signal peptide" evidence="7">
    <location>
        <begin position="1"/>
        <end position="23"/>
    </location>
</feature>
<evidence type="ECO:0000259" key="8">
    <source>
        <dbReference type="Pfam" id="PF10411"/>
    </source>
</evidence>
<evidence type="ECO:0000313" key="10">
    <source>
        <dbReference type="EMBL" id="SFP27477.1"/>
    </source>
</evidence>
<accession>A0A1I5P0G5</accession>
<feature type="chain" id="PRO_5010006855" description="Thiol:disulfide interchange protein" evidence="7">
    <location>
        <begin position="24"/>
        <end position="247"/>
    </location>
</feature>
<comment type="function">
    <text evidence="7">Required for disulfide bond formation in some periplasmic proteins. Acts by transferring its disulfide bond to other proteins and is reduced in the process.</text>
</comment>
<dbReference type="InterPro" id="IPR051470">
    <property type="entry name" value="Thiol:disulfide_interchange"/>
</dbReference>
<dbReference type="InterPro" id="IPR033954">
    <property type="entry name" value="DiS-bond_Isoase_DsbC/G"/>
</dbReference>
<sequence length="247" mass="27227">MKFKRLLAGVMFTSALLSMGAQAAEEANQEAINGVMAKYRLNVESIEASPVDGIYEVVTNGGIFYTNKDASYFFYGQLFHNTENDSINLTDITTAKRNKAVFDAANVEKELIVYPAKDEKYVVNVFTDTTCGYCMKLHSEMKQYNDAGITVRYLAFPRSGERSPNIPQMSAIWCADDKVKAMDLAKGRNFDEESNQCTDVIRSHMALGSTVGVTGTPAILLQDGSLLSGYLPAPQLLQVLEQKAKQS</sequence>
<evidence type="ECO:0000256" key="1">
    <source>
        <dbReference type="ARBA" id="ARBA00004418"/>
    </source>
</evidence>
<dbReference type="GeneID" id="35871611"/>
<evidence type="ECO:0000256" key="2">
    <source>
        <dbReference type="ARBA" id="ARBA00009813"/>
    </source>
</evidence>
<gene>
    <name evidence="10" type="ORF">SAMN03084138_01772</name>
</gene>
<feature type="domain" description="Thioredoxin-like fold" evidence="9">
    <location>
        <begin position="116"/>
        <end position="240"/>
    </location>
</feature>